<evidence type="ECO:0000256" key="2">
    <source>
        <dbReference type="ARBA" id="ARBA00022670"/>
    </source>
</evidence>
<dbReference type="RefSeq" id="XP_032819893.1">
    <property type="nucleotide sequence ID" value="XM_032964002.1"/>
</dbReference>
<dbReference type="GO" id="GO:0006508">
    <property type="term" value="P:proteolysis"/>
    <property type="evidence" value="ECO:0007669"/>
    <property type="project" value="UniProtKB-KW"/>
</dbReference>
<gene>
    <name evidence="12" type="primary">LMLN2</name>
</gene>
<feature type="compositionally biased region" description="Low complexity" evidence="10">
    <location>
        <begin position="564"/>
        <end position="573"/>
    </location>
</feature>
<evidence type="ECO:0000256" key="6">
    <source>
        <dbReference type="ARBA" id="ARBA00023049"/>
    </source>
</evidence>
<organism evidence="11 12">
    <name type="scientific">Petromyzon marinus</name>
    <name type="common">Sea lamprey</name>
    <dbReference type="NCBI Taxonomy" id="7757"/>
    <lineage>
        <taxon>Eukaryota</taxon>
        <taxon>Metazoa</taxon>
        <taxon>Chordata</taxon>
        <taxon>Craniata</taxon>
        <taxon>Vertebrata</taxon>
        <taxon>Cyclostomata</taxon>
        <taxon>Hyperoartia</taxon>
        <taxon>Petromyzontiformes</taxon>
        <taxon>Petromyzontidae</taxon>
        <taxon>Petromyzon</taxon>
    </lineage>
</organism>
<feature type="binding site" evidence="8">
    <location>
        <position position="259"/>
    </location>
    <ligand>
        <name>Zn(2+)</name>
        <dbReference type="ChEBI" id="CHEBI:29105"/>
        <note>catalytic</note>
    </ligand>
</feature>
<evidence type="ECO:0000256" key="7">
    <source>
        <dbReference type="PIRSR" id="PIRSR601577-1"/>
    </source>
</evidence>
<reference evidence="12" key="1">
    <citation type="submission" date="2025-08" db="UniProtKB">
        <authorList>
            <consortium name="RefSeq"/>
        </authorList>
    </citation>
    <scope>IDENTIFICATION</scope>
    <source>
        <tissue evidence="12">Sperm</tissue>
    </source>
</reference>
<evidence type="ECO:0000256" key="1">
    <source>
        <dbReference type="ARBA" id="ARBA00005860"/>
    </source>
</evidence>
<evidence type="ECO:0000313" key="11">
    <source>
        <dbReference type="Proteomes" id="UP001318040"/>
    </source>
</evidence>
<comment type="cofactor">
    <cofactor evidence="8 9">
        <name>Zn(2+)</name>
        <dbReference type="ChEBI" id="CHEBI:29105"/>
    </cofactor>
    <text evidence="8 9">Binds 1 zinc ion per subunit.</text>
</comment>
<proteinExistence type="inferred from homology"/>
<sequence length="620" mass="65835">MARGALLLHVSALLAWVASPDSGSARCVHDMVQPSHAPTVVLSYAQPPPPRPSSSQPRGAFRAATTAGGGQQDARPMRIHVELLAEELGGLQAEESRRLQASVQAAVRRVSELLAVIPVSGPLRLSRTPSKYCKSFWPQSYENGGKCSTLDSRYTGEMCLEAKIPEEHLLGYSTWGSSGSGVEIRGDGPGVLDSDFILYVRAADTLRCAAGVTAYAAYCQLDQVDRPVAAAATFCPASLRGDAFNSESTALAVIHELFHALGFSKDLYSKWRDCSDSALALGRDCSPRAQVTNEDAHGQQRVFTPAVLRAVQHLLACNSSECGGVLEDADGSSVASSHWEARALQGSIMTASLGAPGLVLVDTVTLAALEDTGWYRVNYSRAEPLVWGRGQGGDFGLVSTCSTPDSPFFCQGSGLGCHYLHLHKGRCDTDSFLNGCRIYKPLVSKGECWLEANAPSVAERNSTGEVYLSNSRCFFSNLSRQGVPSNSSGLLGRCYAHRCLGEEQVEVRVGDSGWTPCPAGSSIKVPGYDGVLMCPTGRLCRDYTSSTTTASTTSTTTATTTIITRRTNSTTTTGPPAKSTATLKPSLSEASRGFAALIPREVTVLGVAVAFSLMFALSSY</sequence>
<dbReference type="Proteomes" id="UP001318040">
    <property type="component" value="Chromosome 31"/>
</dbReference>
<keyword evidence="5 8" id="KW-0862">Zinc</keyword>
<evidence type="ECO:0000256" key="9">
    <source>
        <dbReference type="RuleBase" id="RU366077"/>
    </source>
</evidence>
<evidence type="ECO:0000256" key="3">
    <source>
        <dbReference type="ARBA" id="ARBA00022723"/>
    </source>
</evidence>
<dbReference type="PANTHER" id="PTHR10942">
    <property type="entry name" value="LEISHMANOLYSIN-LIKE PEPTIDASE"/>
    <property type="match status" value="1"/>
</dbReference>
<keyword evidence="2 9" id="KW-0645">Protease</keyword>
<feature type="binding site" evidence="8">
    <location>
        <position position="338"/>
    </location>
    <ligand>
        <name>Zn(2+)</name>
        <dbReference type="ChEBI" id="CHEBI:29105"/>
        <note>catalytic</note>
    </ligand>
</feature>
<dbReference type="GO" id="GO:0004222">
    <property type="term" value="F:metalloendopeptidase activity"/>
    <property type="evidence" value="ECO:0007669"/>
    <property type="project" value="UniProtKB-UniRule"/>
</dbReference>
<dbReference type="Gene3D" id="3.10.170.20">
    <property type="match status" value="1"/>
</dbReference>
<dbReference type="GO" id="GO:0007155">
    <property type="term" value="P:cell adhesion"/>
    <property type="evidence" value="ECO:0007669"/>
    <property type="project" value="InterPro"/>
</dbReference>
<keyword evidence="4 9" id="KW-0378">Hydrolase</keyword>
<dbReference type="AlphaFoldDB" id="A0AAJ7X4M7"/>
<feature type="active site" evidence="7">
    <location>
        <position position="256"/>
    </location>
</feature>
<dbReference type="GO" id="GO:0005737">
    <property type="term" value="C:cytoplasm"/>
    <property type="evidence" value="ECO:0007669"/>
    <property type="project" value="TreeGrafter"/>
</dbReference>
<keyword evidence="9" id="KW-0732">Signal</keyword>
<evidence type="ECO:0000256" key="10">
    <source>
        <dbReference type="SAM" id="MobiDB-lite"/>
    </source>
</evidence>
<keyword evidence="6 8" id="KW-0482">Metalloprotease</keyword>
<feature type="compositionally biased region" description="Low complexity" evidence="10">
    <location>
        <begin position="53"/>
        <end position="66"/>
    </location>
</feature>
<accession>A0AAJ7X4M7</accession>
<comment type="similarity">
    <text evidence="1 9">Belongs to the peptidase M8 family.</text>
</comment>
<dbReference type="GO" id="GO:0016020">
    <property type="term" value="C:membrane"/>
    <property type="evidence" value="ECO:0007669"/>
    <property type="project" value="InterPro"/>
</dbReference>
<keyword evidence="11" id="KW-1185">Reference proteome</keyword>
<feature type="binding site" evidence="8">
    <location>
        <position position="255"/>
    </location>
    <ligand>
        <name>Zn(2+)</name>
        <dbReference type="ChEBI" id="CHEBI:29105"/>
        <note>catalytic</note>
    </ligand>
</feature>
<dbReference type="Pfam" id="PF01457">
    <property type="entry name" value="Peptidase_M8"/>
    <property type="match status" value="2"/>
</dbReference>
<protein>
    <recommendedName>
        <fullName evidence="9">Leishmanolysin-like peptidase</fullName>
        <ecNumber evidence="9">3.4.24.-</ecNumber>
    </recommendedName>
</protein>
<dbReference type="Gene3D" id="2.30.34.10">
    <property type="entry name" value="Leishmanolysin domain 4"/>
    <property type="match status" value="1"/>
</dbReference>
<keyword evidence="3 8" id="KW-0479">Metal-binding</keyword>
<dbReference type="KEGG" id="pmrn:116947823"/>
<dbReference type="Gene3D" id="3.90.132.10">
    <property type="entry name" value="Leishmanolysin , domain 2"/>
    <property type="match status" value="1"/>
</dbReference>
<feature type="region of interest" description="Disordered" evidence="10">
    <location>
        <begin position="564"/>
        <end position="584"/>
    </location>
</feature>
<evidence type="ECO:0000313" key="12">
    <source>
        <dbReference type="RefSeq" id="XP_032819893.1"/>
    </source>
</evidence>
<feature type="region of interest" description="Disordered" evidence="10">
    <location>
        <begin position="41"/>
        <end position="75"/>
    </location>
</feature>
<name>A0AAJ7X4M7_PETMA</name>
<feature type="signal peptide" evidence="9">
    <location>
        <begin position="1"/>
        <end position="25"/>
    </location>
</feature>
<evidence type="ECO:0000256" key="8">
    <source>
        <dbReference type="PIRSR" id="PIRSR601577-2"/>
    </source>
</evidence>
<dbReference type="GO" id="GO:0046872">
    <property type="term" value="F:metal ion binding"/>
    <property type="evidence" value="ECO:0007669"/>
    <property type="project" value="UniProtKB-KW"/>
</dbReference>
<dbReference type="SUPFAM" id="SSF55486">
    <property type="entry name" value="Metalloproteases ('zincins'), catalytic domain"/>
    <property type="match status" value="1"/>
</dbReference>
<dbReference type="PANTHER" id="PTHR10942:SF6">
    <property type="entry name" value="CILIATED LEFT-RIGHT ORGANIZER METALLOPEPTIDASE"/>
    <property type="match status" value="1"/>
</dbReference>
<dbReference type="EC" id="3.4.24.-" evidence="9"/>
<evidence type="ECO:0000256" key="5">
    <source>
        <dbReference type="ARBA" id="ARBA00022833"/>
    </source>
</evidence>
<evidence type="ECO:0000256" key="4">
    <source>
        <dbReference type="ARBA" id="ARBA00022801"/>
    </source>
</evidence>
<feature type="chain" id="PRO_5042313028" description="Leishmanolysin-like peptidase" evidence="9">
    <location>
        <begin position="26"/>
        <end position="620"/>
    </location>
</feature>
<dbReference type="CTD" id="100128908"/>
<dbReference type="InterPro" id="IPR001577">
    <property type="entry name" value="Peptidase_M8"/>
</dbReference>